<keyword evidence="5 8" id="KW-1133">Transmembrane helix</keyword>
<feature type="transmembrane region" description="Helical" evidence="8">
    <location>
        <begin position="420"/>
        <end position="442"/>
    </location>
</feature>
<dbReference type="InterPro" id="IPR051788">
    <property type="entry name" value="MFS_Transporter"/>
</dbReference>
<protein>
    <submittedName>
        <fullName evidence="10">Major facilitator superfamily domain-containing protein</fullName>
    </submittedName>
</protein>
<proteinExistence type="inferred from homology"/>
<organism evidence="10 11">
    <name type="scientific">Schizophyllum amplum</name>
    <dbReference type="NCBI Taxonomy" id="97359"/>
    <lineage>
        <taxon>Eukaryota</taxon>
        <taxon>Fungi</taxon>
        <taxon>Dikarya</taxon>
        <taxon>Basidiomycota</taxon>
        <taxon>Agaricomycotina</taxon>
        <taxon>Agaricomycetes</taxon>
        <taxon>Agaricomycetidae</taxon>
        <taxon>Agaricales</taxon>
        <taxon>Schizophyllaceae</taxon>
        <taxon>Schizophyllum</taxon>
    </lineage>
</organism>
<keyword evidence="4 8" id="KW-0812">Transmembrane</keyword>
<feature type="transmembrane region" description="Helical" evidence="8">
    <location>
        <begin position="454"/>
        <end position="473"/>
    </location>
</feature>
<feature type="domain" description="Major facilitator superfamily (MFS) profile" evidence="9">
    <location>
        <begin position="95"/>
        <end position="479"/>
    </location>
</feature>
<feature type="region of interest" description="Disordered" evidence="7">
    <location>
        <begin position="46"/>
        <end position="85"/>
    </location>
</feature>
<comment type="subcellular location">
    <subcellularLocation>
        <location evidence="1">Endomembrane system</location>
        <topology evidence="1">Multi-pass membrane protein</topology>
    </subcellularLocation>
</comment>
<dbReference type="OrthoDB" id="413079at2759"/>
<feature type="transmembrane region" description="Helical" evidence="8">
    <location>
        <begin position="245"/>
        <end position="267"/>
    </location>
</feature>
<comment type="similarity">
    <text evidence="2">Belongs to the major facilitator superfamily.</text>
</comment>
<evidence type="ECO:0000256" key="7">
    <source>
        <dbReference type="SAM" id="MobiDB-lite"/>
    </source>
</evidence>
<feature type="transmembrane region" description="Helical" evidence="8">
    <location>
        <begin position="221"/>
        <end position="239"/>
    </location>
</feature>
<evidence type="ECO:0000256" key="3">
    <source>
        <dbReference type="ARBA" id="ARBA00022448"/>
    </source>
</evidence>
<dbReference type="FunFam" id="1.20.1250.20:FF:000286">
    <property type="entry name" value="MFS efflux transporter"/>
    <property type="match status" value="1"/>
</dbReference>
<dbReference type="PANTHER" id="PTHR23514:SF3">
    <property type="entry name" value="BYPASS OF STOP CODON PROTEIN 6"/>
    <property type="match status" value="1"/>
</dbReference>
<feature type="transmembrane region" description="Helical" evidence="8">
    <location>
        <begin position="339"/>
        <end position="357"/>
    </location>
</feature>
<evidence type="ECO:0000256" key="4">
    <source>
        <dbReference type="ARBA" id="ARBA00022692"/>
    </source>
</evidence>
<evidence type="ECO:0000256" key="8">
    <source>
        <dbReference type="SAM" id="Phobius"/>
    </source>
</evidence>
<evidence type="ECO:0000256" key="1">
    <source>
        <dbReference type="ARBA" id="ARBA00004127"/>
    </source>
</evidence>
<feature type="transmembrane region" description="Helical" evidence="8">
    <location>
        <begin position="364"/>
        <end position="384"/>
    </location>
</feature>
<dbReference type="PANTHER" id="PTHR23514">
    <property type="entry name" value="BYPASS OF STOP CODON PROTEIN 6"/>
    <property type="match status" value="1"/>
</dbReference>
<dbReference type="InterPro" id="IPR020846">
    <property type="entry name" value="MFS_dom"/>
</dbReference>
<sequence length="481" mass="51829">MDQPPIPLETIMLPSNETMTLPTLSFRPMNPRDFLSKVLVRDEEPVAGPSNAVNGASLHERRTREPESSHASGPVPEPESTPERTRGQVMMDHMQLFAACWAVVLAGWNDGTTGPLLPRIQQVYDVNYTIVSMLFVCASIGFVVGALINVPLSERLGFGKLMVLGSGIQAIAYAIDAAALPFPVLCIGYAINGSGMAILSAQSNGYVASLKDEAKMGMLHAAYGFGALVAPLVSTQFSQVNRWSFHYLTSMGLALSCVVLQIAVLRFRTFDECMERVGRPIPEKGASTESNLKQIFRLKNMHTLAAFALIYTGVEATLGGWIVSYIIDERGGGANSGYISSGFFAGLMIGRLLLLWVNEKVGEWFVIFLYSSLAIGLELVVWLVPSLIGNAIAVSIVGIVLGPFFPIAMNQAARIFPAWLLTPSIGWIASVGQAGSAVLPFITGALAQTTGIGSLQPFLVSMMGLMMLLWAMVPRKASHRD</sequence>
<dbReference type="AlphaFoldDB" id="A0A550CGK6"/>
<evidence type="ECO:0000256" key="6">
    <source>
        <dbReference type="ARBA" id="ARBA00023136"/>
    </source>
</evidence>
<dbReference type="InterPro" id="IPR036259">
    <property type="entry name" value="MFS_trans_sf"/>
</dbReference>
<evidence type="ECO:0000256" key="2">
    <source>
        <dbReference type="ARBA" id="ARBA00008335"/>
    </source>
</evidence>
<dbReference type="SUPFAM" id="SSF103473">
    <property type="entry name" value="MFS general substrate transporter"/>
    <property type="match status" value="1"/>
</dbReference>
<evidence type="ECO:0000313" key="11">
    <source>
        <dbReference type="Proteomes" id="UP000320762"/>
    </source>
</evidence>
<dbReference type="PROSITE" id="PS50850">
    <property type="entry name" value="MFS"/>
    <property type="match status" value="1"/>
</dbReference>
<feature type="compositionally biased region" description="Basic and acidic residues" evidence="7">
    <location>
        <begin position="58"/>
        <end position="68"/>
    </location>
</feature>
<keyword evidence="3" id="KW-0813">Transport</keyword>
<evidence type="ECO:0000313" key="10">
    <source>
        <dbReference type="EMBL" id="TRM63904.1"/>
    </source>
</evidence>
<dbReference type="GO" id="GO:0012505">
    <property type="term" value="C:endomembrane system"/>
    <property type="evidence" value="ECO:0007669"/>
    <property type="project" value="UniProtKB-SubCell"/>
</dbReference>
<comment type="caution">
    <text evidence="10">The sequence shown here is derived from an EMBL/GenBank/DDBJ whole genome shotgun (WGS) entry which is preliminary data.</text>
</comment>
<evidence type="ECO:0000259" key="9">
    <source>
        <dbReference type="PROSITE" id="PS50850"/>
    </source>
</evidence>
<dbReference type="InterPro" id="IPR011701">
    <property type="entry name" value="MFS"/>
</dbReference>
<feature type="transmembrane region" description="Helical" evidence="8">
    <location>
        <begin position="181"/>
        <end position="201"/>
    </location>
</feature>
<keyword evidence="11" id="KW-1185">Reference proteome</keyword>
<feature type="transmembrane region" description="Helical" evidence="8">
    <location>
        <begin position="390"/>
        <end position="408"/>
    </location>
</feature>
<keyword evidence="6 8" id="KW-0472">Membrane</keyword>
<dbReference type="GO" id="GO:0016020">
    <property type="term" value="C:membrane"/>
    <property type="evidence" value="ECO:0007669"/>
    <property type="project" value="TreeGrafter"/>
</dbReference>
<evidence type="ECO:0000256" key="5">
    <source>
        <dbReference type="ARBA" id="ARBA00022989"/>
    </source>
</evidence>
<dbReference type="Gene3D" id="1.20.1250.20">
    <property type="entry name" value="MFS general substrate transporter like domains"/>
    <property type="match status" value="1"/>
</dbReference>
<dbReference type="Proteomes" id="UP000320762">
    <property type="component" value="Unassembled WGS sequence"/>
</dbReference>
<feature type="transmembrane region" description="Helical" evidence="8">
    <location>
        <begin position="304"/>
        <end position="327"/>
    </location>
</feature>
<feature type="transmembrane region" description="Helical" evidence="8">
    <location>
        <begin position="128"/>
        <end position="150"/>
    </location>
</feature>
<accession>A0A550CGK6</accession>
<dbReference type="EMBL" id="VDMD01000008">
    <property type="protein sequence ID" value="TRM63904.1"/>
    <property type="molecule type" value="Genomic_DNA"/>
</dbReference>
<reference evidence="10 11" key="1">
    <citation type="journal article" date="2019" name="New Phytol.">
        <title>Comparative genomics reveals unique wood-decay strategies and fruiting body development in the Schizophyllaceae.</title>
        <authorList>
            <person name="Almasi E."/>
            <person name="Sahu N."/>
            <person name="Krizsan K."/>
            <person name="Balint B."/>
            <person name="Kovacs G.M."/>
            <person name="Kiss B."/>
            <person name="Cseklye J."/>
            <person name="Drula E."/>
            <person name="Henrissat B."/>
            <person name="Nagy I."/>
            <person name="Chovatia M."/>
            <person name="Adam C."/>
            <person name="LaButti K."/>
            <person name="Lipzen A."/>
            <person name="Riley R."/>
            <person name="Grigoriev I.V."/>
            <person name="Nagy L.G."/>
        </authorList>
    </citation>
    <scope>NUCLEOTIDE SEQUENCE [LARGE SCALE GENOMIC DNA]</scope>
    <source>
        <strain evidence="10 11">NL-1724</strain>
    </source>
</reference>
<name>A0A550CGK6_9AGAR</name>
<dbReference type="GO" id="GO:0022857">
    <property type="term" value="F:transmembrane transporter activity"/>
    <property type="evidence" value="ECO:0007669"/>
    <property type="project" value="InterPro"/>
</dbReference>
<dbReference type="Pfam" id="PF07690">
    <property type="entry name" value="MFS_1"/>
    <property type="match status" value="1"/>
</dbReference>
<gene>
    <name evidence="10" type="ORF">BD626DRAFT_493114</name>
</gene>